<organism evidence="3 4">
    <name type="scientific">Candidatus Caccoplasma intestinavium</name>
    <dbReference type="NCBI Taxonomy" id="2840716"/>
    <lineage>
        <taxon>Bacteria</taxon>
        <taxon>Pseudomonadati</taxon>
        <taxon>Bacteroidota</taxon>
        <taxon>Bacteroidia</taxon>
        <taxon>Bacteroidales</taxon>
        <taxon>Bacteroidaceae</taxon>
        <taxon>Bacteroidaceae incertae sedis</taxon>
        <taxon>Candidatus Caccoplasma</taxon>
    </lineage>
</organism>
<dbReference type="EMBL" id="DVKT01000015">
    <property type="protein sequence ID" value="HIT38844.1"/>
    <property type="molecule type" value="Genomic_DNA"/>
</dbReference>
<reference evidence="3" key="2">
    <citation type="journal article" date="2021" name="PeerJ">
        <title>Extensive microbial diversity within the chicken gut microbiome revealed by metagenomics and culture.</title>
        <authorList>
            <person name="Gilroy R."/>
            <person name="Ravi A."/>
            <person name="Getino M."/>
            <person name="Pursley I."/>
            <person name="Horton D.L."/>
            <person name="Alikhan N.F."/>
            <person name="Baker D."/>
            <person name="Gharbi K."/>
            <person name="Hall N."/>
            <person name="Watson M."/>
            <person name="Adriaenssens E.M."/>
            <person name="Foster-Nyarko E."/>
            <person name="Jarju S."/>
            <person name="Secka A."/>
            <person name="Antonio M."/>
            <person name="Oren A."/>
            <person name="Chaudhuri R.R."/>
            <person name="La Ragione R."/>
            <person name="Hildebrand F."/>
            <person name="Pallen M.J."/>
        </authorList>
    </citation>
    <scope>NUCLEOTIDE SEQUENCE</scope>
    <source>
        <strain evidence="3">21143</strain>
    </source>
</reference>
<reference evidence="3" key="1">
    <citation type="submission" date="2020-10" db="EMBL/GenBank/DDBJ databases">
        <authorList>
            <person name="Gilroy R."/>
        </authorList>
    </citation>
    <scope>NUCLEOTIDE SEQUENCE</scope>
    <source>
        <strain evidence="3">21143</strain>
    </source>
</reference>
<accession>A0A9D1KCR3</accession>
<feature type="chain" id="PRO_5038492387" evidence="2">
    <location>
        <begin position="22"/>
        <end position="279"/>
    </location>
</feature>
<name>A0A9D1KCR3_9BACT</name>
<protein>
    <submittedName>
        <fullName evidence="3">Uncharacterized protein</fullName>
    </submittedName>
</protein>
<evidence type="ECO:0000256" key="1">
    <source>
        <dbReference type="SAM" id="MobiDB-lite"/>
    </source>
</evidence>
<sequence>MIKKIFVICVMAMGFLSHVMAQENIFVLRDGYIYPKKKFIDSLAVADKNMVKPYETFATSTASIRSGRDKNYQVRLSKFKGGGYPGDFQAIQIFLGNKCLLEVTNADGWTSLPPNVPSTNSYYFAVNVSAYSTALFFFSQPKDNYPPYLTIVLIKTGKAHLVFNRPCVLQSISKNSYSVRLEMDDRYPVYVAPAGTTSEVTEMNDEKETEVQVAEEKEQPKKRKRRRRRSKSEIQVAQPDTVKKIEEPAPVVKKEEPKPVQPKRYLIWSENDVLKIKEQ</sequence>
<feature type="region of interest" description="Disordered" evidence="1">
    <location>
        <begin position="198"/>
        <end position="260"/>
    </location>
</feature>
<dbReference type="AlphaFoldDB" id="A0A9D1KCR3"/>
<feature type="compositionally biased region" description="Basic residues" evidence="1">
    <location>
        <begin position="220"/>
        <end position="230"/>
    </location>
</feature>
<comment type="caution">
    <text evidence="3">The sequence shown here is derived from an EMBL/GenBank/DDBJ whole genome shotgun (WGS) entry which is preliminary data.</text>
</comment>
<dbReference type="Proteomes" id="UP000886722">
    <property type="component" value="Unassembled WGS sequence"/>
</dbReference>
<evidence type="ECO:0000313" key="3">
    <source>
        <dbReference type="EMBL" id="HIT38844.1"/>
    </source>
</evidence>
<evidence type="ECO:0000313" key="4">
    <source>
        <dbReference type="Proteomes" id="UP000886722"/>
    </source>
</evidence>
<evidence type="ECO:0000256" key="2">
    <source>
        <dbReference type="SAM" id="SignalP"/>
    </source>
</evidence>
<keyword evidence="2" id="KW-0732">Signal</keyword>
<feature type="signal peptide" evidence="2">
    <location>
        <begin position="1"/>
        <end position="21"/>
    </location>
</feature>
<feature type="compositionally biased region" description="Basic and acidic residues" evidence="1">
    <location>
        <begin position="241"/>
        <end position="258"/>
    </location>
</feature>
<feature type="compositionally biased region" description="Basic and acidic residues" evidence="1">
    <location>
        <begin position="204"/>
        <end position="219"/>
    </location>
</feature>
<proteinExistence type="predicted"/>
<gene>
    <name evidence="3" type="ORF">IAD06_02215</name>
</gene>